<gene>
    <name evidence="7" type="primary">hepT</name>
    <name evidence="7" type="ORF">CLHOM_33200</name>
</gene>
<comment type="caution">
    <text evidence="7">The sequence shown here is derived from an EMBL/GenBank/DDBJ whole genome shotgun (WGS) entry which is preliminary data.</text>
</comment>
<dbReference type="Pfam" id="PF00348">
    <property type="entry name" value="polyprenyl_synt"/>
    <property type="match status" value="1"/>
</dbReference>
<evidence type="ECO:0000256" key="1">
    <source>
        <dbReference type="ARBA" id="ARBA00001946"/>
    </source>
</evidence>
<protein>
    <submittedName>
        <fullName evidence="7">Heptaprenyl diphosphate synthase component 2</fullName>
        <ecNumber evidence="7">2.5.1.30</ecNumber>
    </submittedName>
</protein>
<dbReference type="GO" id="GO:0008299">
    <property type="term" value="P:isoprenoid biosynthetic process"/>
    <property type="evidence" value="ECO:0007669"/>
    <property type="project" value="InterPro"/>
</dbReference>
<dbReference type="STRING" id="36844.SAMN04488501_101160"/>
<accession>A0A0L6Z6H9</accession>
<dbReference type="SFLD" id="SFLDS00005">
    <property type="entry name" value="Isoprenoid_Synthase_Type_I"/>
    <property type="match status" value="1"/>
</dbReference>
<evidence type="ECO:0000313" key="8">
    <source>
        <dbReference type="Proteomes" id="UP000037043"/>
    </source>
</evidence>
<dbReference type="PANTHER" id="PTHR12001">
    <property type="entry name" value="GERANYLGERANYL PYROPHOSPHATE SYNTHASE"/>
    <property type="match status" value="1"/>
</dbReference>
<dbReference type="GO" id="GO:0000010">
    <property type="term" value="F:heptaprenyl diphosphate synthase activity"/>
    <property type="evidence" value="ECO:0007669"/>
    <property type="project" value="UniProtKB-EC"/>
</dbReference>
<keyword evidence="8" id="KW-1185">Reference proteome</keyword>
<dbReference type="SUPFAM" id="SSF48576">
    <property type="entry name" value="Terpenoid synthases"/>
    <property type="match status" value="1"/>
</dbReference>
<evidence type="ECO:0000256" key="5">
    <source>
        <dbReference type="ARBA" id="ARBA00022842"/>
    </source>
</evidence>
<sequence>MNSFWNEYPNIQSELEVVSKIIKNNIKTNEKVIENALLELLNSGGKLLRPAFLIISGKFGDYNRDKILPLAAVIEMLHMATLVHDDIIDDSLLRRNSPTTQAKYGKDVAVFMGDYLFSRCFLLLSKNNSMEDMQEVAKVISTICKQEINQFTSRFSEDMSIKKYLKRIGGKTAALFALSFYVSAKQSNCDEKLSRQLGRIGYEIGMAFQIVDDILDYTGEEKEVGKPVGNDLKEGLYTLPLIFAYKKDKTRLEGLLSKESMTEENVNKIIKTTIELGGIEKSRELAIKYTNKTFKRIKALPNCESKNILLRITEKLLKRKY</sequence>
<evidence type="ECO:0000256" key="4">
    <source>
        <dbReference type="ARBA" id="ARBA00022723"/>
    </source>
</evidence>
<reference evidence="8" key="1">
    <citation type="submission" date="2015-08" db="EMBL/GenBank/DDBJ databases">
        <title>Genome sequence of the strict anaerobe Clostridium homopropionicum LuHBu1 (DSM 5847T).</title>
        <authorList>
            <person name="Poehlein A."/>
            <person name="Beck M."/>
            <person name="Schiel-Bengelsdorf B."/>
            <person name="Bengelsdorf F.R."/>
            <person name="Daniel R."/>
            <person name="Duerre P."/>
        </authorList>
    </citation>
    <scope>NUCLEOTIDE SEQUENCE [LARGE SCALE GENOMIC DNA]</scope>
    <source>
        <strain evidence="8">DSM 5847</strain>
    </source>
</reference>
<keyword evidence="3 6" id="KW-0808">Transferase</keyword>
<dbReference type="InterPro" id="IPR008949">
    <property type="entry name" value="Isoprenoid_synthase_dom_sf"/>
</dbReference>
<name>A0A0L6Z6H9_9CLOT</name>
<keyword evidence="5" id="KW-0460">Magnesium</keyword>
<evidence type="ECO:0000313" key="7">
    <source>
        <dbReference type="EMBL" id="KOA18418.1"/>
    </source>
</evidence>
<dbReference type="AlphaFoldDB" id="A0A0L6Z6H9"/>
<keyword evidence="4" id="KW-0479">Metal-binding</keyword>
<dbReference type="RefSeq" id="WP_052222765.1">
    <property type="nucleotide sequence ID" value="NZ_LHUR01000042.1"/>
</dbReference>
<proteinExistence type="inferred from homology"/>
<dbReference type="PATRIC" id="fig|1121318.3.peg.3315"/>
<comment type="similarity">
    <text evidence="2 6">Belongs to the FPP/GGPP synthase family.</text>
</comment>
<dbReference type="InterPro" id="IPR000092">
    <property type="entry name" value="Polyprenyl_synt"/>
</dbReference>
<dbReference type="EMBL" id="LHUR01000042">
    <property type="protein sequence ID" value="KOA18418.1"/>
    <property type="molecule type" value="Genomic_DNA"/>
</dbReference>
<dbReference type="EC" id="2.5.1.30" evidence="7"/>
<dbReference type="Proteomes" id="UP000037043">
    <property type="component" value="Unassembled WGS sequence"/>
</dbReference>
<organism evidence="7 8">
    <name type="scientific">Clostridium homopropionicum DSM 5847</name>
    <dbReference type="NCBI Taxonomy" id="1121318"/>
    <lineage>
        <taxon>Bacteria</taxon>
        <taxon>Bacillati</taxon>
        <taxon>Bacillota</taxon>
        <taxon>Clostridia</taxon>
        <taxon>Eubacteriales</taxon>
        <taxon>Clostridiaceae</taxon>
        <taxon>Clostridium</taxon>
    </lineage>
</organism>
<dbReference type="GO" id="GO:0046872">
    <property type="term" value="F:metal ion binding"/>
    <property type="evidence" value="ECO:0007669"/>
    <property type="project" value="UniProtKB-KW"/>
</dbReference>
<dbReference type="Gene3D" id="1.10.600.10">
    <property type="entry name" value="Farnesyl Diphosphate Synthase"/>
    <property type="match status" value="1"/>
</dbReference>
<dbReference type="InterPro" id="IPR033749">
    <property type="entry name" value="Polyprenyl_synt_CS"/>
</dbReference>
<evidence type="ECO:0000256" key="3">
    <source>
        <dbReference type="ARBA" id="ARBA00022679"/>
    </source>
</evidence>
<comment type="cofactor">
    <cofactor evidence="1">
        <name>Mg(2+)</name>
        <dbReference type="ChEBI" id="CHEBI:18420"/>
    </cofactor>
</comment>
<evidence type="ECO:0000256" key="6">
    <source>
        <dbReference type="RuleBase" id="RU004466"/>
    </source>
</evidence>
<evidence type="ECO:0000256" key="2">
    <source>
        <dbReference type="ARBA" id="ARBA00006706"/>
    </source>
</evidence>
<dbReference type="PANTHER" id="PTHR12001:SF69">
    <property type="entry name" value="ALL TRANS-POLYPRENYL-DIPHOSPHATE SYNTHASE PDSS1"/>
    <property type="match status" value="1"/>
</dbReference>
<dbReference type="PROSITE" id="PS00444">
    <property type="entry name" value="POLYPRENYL_SYNTHASE_2"/>
    <property type="match status" value="1"/>
</dbReference>
<dbReference type="CDD" id="cd00685">
    <property type="entry name" value="Trans_IPPS_HT"/>
    <property type="match status" value="1"/>
</dbReference>